<dbReference type="STRING" id="1616.IV73_GL001170"/>
<dbReference type="PATRIC" id="fig|1616.3.peg.1203"/>
<dbReference type="InterPro" id="IPR050408">
    <property type="entry name" value="HGPRT"/>
</dbReference>
<dbReference type="GO" id="GO:0004422">
    <property type="term" value="F:hypoxanthine phosphoribosyltransferase activity"/>
    <property type="evidence" value="ECO:0007669"/>
    <property type="project" value="InterPro"/>
</dbReference>
<evidence type="ECO:0000256" key="14">
    <source>
        <dbReference type="ARBA" id="ARBA00048811"/>
    </source>
</evidence>
<evidence type="ECO:0000256" key="10">
    <source>
        <dbReference type="ARBA" id="ARBA00022723"/>
    </source>
</evidence>
<comment type="caution">
    <text evidence="18">The sequence shown here is derived from an EMBL/GenBank/DDBJ whole genome shotgun (WGS) entry which is preliminary data.</text>
</comment>
<evidence type="ECO:0000259" key="17">
    <source>
        <dbReference type="Pfam" id="PF00156"/>
    </source>
</evidence>
<evidence type="ECO:0000256" key="1">
    <source>
        <dbReference type="ARBA" id="ARBA00001946"/>
    </source>
</evidence>
<comment type="function">
    <text evidence="2">Purine salvage pathway enzyme that catalyzes the transfer of the ribosyl-5-phosphate group from 5-phospho-alpha-D-ribose 1-diphosphate (PRPP) to the N9 position of the 6-oxopurines hypoxanthine and guanine to form the corresponding ribonucleotides IMP (inosine 5'-monophosphate) and GMP (guanosine 5'-monophosphate), with the release of PPi.</text>
</comment>
<evidence type="ECO:0000256" key="2">
    <source>
        <dbReference type="ARBA" id="ARBA00002049"/>
    </source>
</evidence>
<evidence type="ECO:0000256" key="13">
    <source>
        <dbReference type="ARBA" id="ARBA00022842"/>
    </source>
</evidence>
<evidence type="ECO:0000256" key="9">
    <source>
        <dbReference type="ARBA" id="ARBA00022679"/>
    </source>
</evidence>
<dbReference type="SUPFAM" id="SSF53271">
    <property type="entry name" value="PRTase-like"/>
    <property type="match status" value="1"/>
</dbReference>
<dbReference type="Pfam" id="PF00156">
    <property type="entry name" value="Pribosyltran"/>
    <property type="match status" value="1"/>
</dbReference>
<dbReference type="UniPathway" id="UPA00591">
    <property type="reaction ID" value="UER00648"/>
</dbReference>
<accession>A0A0R2JK53</accession>
<comment type="cofactor">
    <cofactor evidence="1 16">
        <name>Mg(2+)</name>
        <dbReference type="ChEBI" id="CHEBI:18420"/>
    </cofactor>
</comment>
<evidence type="ECO:0000256" key="16">
    <source>
        <dbReference type="RuleBase" id="RU364099"/>
    </source>
</evidence>
<dbReference type="EMBL" id="JQBP01000006">
    <property type="protein sequence ID" value="KRN74762.1"/>
    <property type="molecule type" value="Genomic_DNA"/>
</dbReference>
<dbReference type="RefSeq" id="WP_057756150.1">
    <property type="nucleotide sequence ID" value="NZ_JQBP01000006.1"/>
</dbReference>
<dbReference type="GO" id="GO:0006166">
    <property type="term" value="P:purine ribonucleoside salvage"/>
    <property type="evidence" value="ECO:0007669"/>
    <property type="project" value="UniProtKB-KW"/>
</dbReference>
<name>A0A0R2JK53_9LACO</name>
<evidence type="ECO:0000256" key="15">
    <source>
        <dbReference type="ARBA" id="ARBA00049402"/>
    </source>
</evidence>
<evidence type="ECO:0000256" key="4">
    <source>
        <dbReference type="ARBA" id="ARBA00004669"/>
    </source>
</evidence>
<comment type="pathway">
    <text evidence="4 16">Purine metabolism; IMP biosynthesis via salvage pathway; IMP from hypoxanthine: step 1/1.</text>
</comment>
<dbReference type="CDD" id="cd06223">
    <property type="entry name" value="PRTases_typeI"/>
    <property type="match status" value="1"/>
</dbReference>
<comment type="subcellular location">
    <subcellularLocation>
        <location evidence="3 16">Cytoplasm</location>
    </subcellularLocation>
</comment>
<evidence type="ECO:0000256" key="8">
    <source>
        <dbReference type="ARBA" id="ARBA00022676"/>
    </source>
</evidence>
<dbReference type="GO" id="GO:0005829">
    <property type="term" value="C:cytosol"/>
    <property type="evidence" value="ECO:0007669"/>
    <property type="project" value="TreeGrafter"/>
</dbReference>
<keyword evidence="11 16" id="KW-0660">Purine salvage</keyword>
<dbReference type="PANTHER" id="PTHR43340:SF1">
    <property type="entry name" value="HYPOXANTHINE PHOSPHORIBOSYLTRANSFERASE"/>
    <property type="match status" value="1"/>
</dbReference>
<dbReference type="OrthoDB" id="9802824at2"/>
<dbReference type="GO" id="GO:0006178">
    <property type="term" value="P:guanine salvage"/>
    <property type="evidence" value="ECO:0007669"/>
    <property type="project" value="TreeGrafter"/>
</dbReference>
<keyword evidence="7 16" id="KW-0963">Cytoplasm</keyword>
<dbReference type="EC" id="2.4.2.8" evidence="16"/>
<dbReference type="Proteomes" id="UP000051655">
    <property type="component" value="Unassembled WGS sequence"/>
</dbReference>
<sequence length="179" mass="19733">MKRAQLGTTVFTAAQISQMVARVATEIQQDYADQISEVIFVGVMKGAYLWMGDLLRAIGGDVQMDYLRVGSYLNDGSTGEVTLLDDLRLDVTGKTVILLDEVIDSGLTLLWLKELLQARGAEAVKIAVAFDKRQTQQVAFPVDYIGASAPNDFLVGYGMDYNDHFRNLSYIATLDLVEV</sequence>
<dbReference type="NCBIfam" id="TIGR01203">
    <property type="entry name" value="HGPRTase"/>
    <property type="match status" value="1"/>
</dbReference>
<dbReference type="GO" id="GO:0052657">
    <property type="term" value="F:guanine phosphoribosyltransferase activity"/>
    <property type="evidence" value="ECO:0007669"/>
    <property type="project" value="RHEA"/>
</dbReference>
<keyword evidence="10 16" id="KW-0479">Metal-binding</keyword>
<keyword evidence="12 16" id="KW-0547">Nucleotide-binding</keyword>
<dbReference type="GO" id="GO:0032264">
    <property type="term" value="P:IMP salvage"/>
    <property type="evidence" value="ECO:0007669"/>
    <property type="project" value="UniProtKB-UniPathway"/>
</dbReference>
<evidence type="ECO:0000256" key="3">
    <source>
        <dbReference type="ARBA" id="ARBA00004496"/>
    </source>
</evidence>
<keyword evidence="9 16" id="KW-0808">Transferase</keyword>
<evidence type="ECO:0000256" key="11">
    <source>
        <dbReference type="ARBA" id="ARBA00022726"/>
    </source>
</evidence>
<dbReference type="GO" id="GO:0000287">
    <property type="term" value="F:magnesium ion binding"/>
    <property type="evidence" value="ECO:0007669"/>
    <property type="project" value="TreeGrafter"/>
</dbReference>
<evidence type="ECO:0000256" key="6">
    <source>
        <dbReference type="ARBA" id="ARBA00008391"/>
    </source>
</evidence>
<dbReference type="UniPathway" id="UPA00909">
    <property type="reaction ID" value="UER00887"/>
</dbReference>
<dbReference type="Gene3D" id="3.40.50.2020">
    <property type="match status" value="1"/>
</dbReference>
<evidence type="ECO:0000313" key="18">
    <source>
        <dbReference type="EMBL" id="KRN74762.1"/>
    </source>
</evidence>
<dbReference type="InterPro" id="IPR005904">
    <property type="entry name" value="Hxn_phspho_trans"/>
</dbReference>
<organism evidence="18 19">
    <name type="scientific">Weissella kandleri</name>
    <dbReference type="NCBI Taxonomy" id="1616"/>
    <lineage>
        <taxon>Bacteria</taxon>
        <taxon>Bacillati</taxon>
        <taxon>Bacillota</taxon>
        <taxon>Bacilli</taxon>
        <taxon>Lactobacillales</taxon>
        <taxon>Lactobacillaceae</taxon>
        <taxon>Weissella</taxon>
    </lineage>
</organism>
<keyword evidence="13 16" id="KW-0460">Magnesium</keyword>
<dbReference type="GO" id="GO:0046100">
    <property type="term" value="P:hypoxanthine metabolic process"/>
    <property type="evidence" value="ECO:0007669"/>
    <property type="project" value="TreeGrafter"/>
</dbReference>
<keyword evidence="8 16" id="KW-0328">Glycosyltransferase</keyword>
<comment type="catalytic activity">
    <reaction evidence="14">
        <text>GMP + diphosphate = guanine + 5-phospho-alpha-D-ribose 1-diphosphate</text>
        <dbReference type="Rhea" id="RHEA:25424"/>
        <dbReference type="ChEBI" id="CHEBI:16235"/>
        <dbReference type="ChEBI" id="CHEBI:33019"/>
        <dbReference type="ChEBI" id="CHEBI:58017"/>
        <dbReference type="ChEBI" id="CHEBI:58115"/>
        <dbReference type="EC" id="2.4.2.8"/>
    </reaction>
    <physiologicalReaction direction="right-to-left" evidence="14">
        <dbReference type="Rhea" id="RHEA:25426"/>
    </physiologicalReaction>
</comment>
<evidence type="ECO:0000256" key="5">
    <source>
        <dbReference type="ARBA" id="ARBA00004676"/>
    </source>
</evidence>
<protein>
    <recommendedName>
        <fullName evidence="16">Hypoxanthine phosphoribosyltransferase</fullName>
        <ecNumber evidence="16">2.4.2.8</ecNumber>
    </recommendedName>
</protein>
<gene>
    <name evidence="18" type="ORF">IV73_GL001170</name>
</gene>
<dbReference type="InterPro" id="IPR029057">
    <property type="entry name" value="PRTase-like"/>
</dbReference>
<dbReference type="InterPro" id="IPR000836">
    <property type="entry name" value="PRTase_dom"/>
</dbReference>
<dbReference type="PANTHER" id="PTHR43340">
    <property type="entry name" value="HYPOXANTHINE-GUANINE PHOSPHORIBOSYLTRANSFERASE"/>
    <property type="match status" value="1"/>
</dbReference>
<evidence type="ECO:0000256" key="12">
    <source>
        <dbReference type="ARBA" id="ARBA00022741"/>
    </source>
</evidence>
<dbReference type="GO" id="GO:0000166">
    <property type="term" value="F:nucleotide binding"/>
    <property type="evidence" value="ECO:0007669"/>
    <property type="project" value="UniProtKB-KW"/>
</dbReference>
<proteinExistence type="inferred from homology"/>
<evidence type="ECO:0000313" key="19">
    <source>
        <dbReference type="Proteomes" id="UP000051655"/>
    </source>
</evidence>
<comment type="catalytic activity">
    <reaction evidence="15">
        <text>IMP + diphosphate = hypoxanthine + 5-phospho-alpha-D-ribose 1-diphosphate</text>
        <dbReference type="Rhea" id="RHEA:17973"/>
        <dbReference type="ChEBI" id="CHEBI:17368"/>
        <dbReference type="ChEBI" id="CHEBI:33019"/>
        <dbReference type="ChEBI" id="CHEBI:58017"/>
        <dbReference type="ChEBI" id="CHEBI:58053"/>
        <dbReference type="EC" id="2.4.2.8"/>
    </reaction>
    <physiologicalReaction direction="right-to-left" evidence="15">
        <dbReference type="Rhea" id="RHEA:17975"/>
    </physiologicalReaction>
</comment>
<keyword evidence="19" id="KW-1185">Reference proteome</keyword>
<comment type="similarity">
    <text evidence="6 16">Belongs to the purine/pyrimidine phosphoribosyltransferase family.</text>
</comment>
<feature type="domain" description="Phosphoribosyltransferase" evidence="17">
    <location>
        <begin position="15"/>
        <end position="161"/>
    </location>
</feature>
<comment type="pathway">
    <text evidence="5">Purine metabolism; GMP biosynthesis via salvage pathway; GMP from guanine: step 1/1.</text>
</comment>
<dbReference type="AlphaFoldDB" id="A0A0R2JK53"/>
<dbReference type="GO" id="GO:0032263">
    <property type="term" value="P:GMP salvage"/>
    <property type="evidence" value="ECO:0007669"/>
    <property type="project" value="UniProtKB-UniPathway"/>
</dbReference>
<reference evidence="18 19" key="1">
    <citation type="journal article" date="2015" name="Genome Announc.">
        <title>Expanding the biotechnology potential of lactobacilli through comparative genomics of 213 strains and associated genera.</title>
        <authorList>
            <person name="Sun Z."/>
            <person name="Harris H.M."/>
            <person name="McCann A."/>
            <person name="Guo C."/>
            <person name="Argimon S."/>
            <person name="Zhang W."/>
            <person name="Yang X."/>
            <person name="Jeffery I.B."/>
            <person name="Cooney J.C."/>
            <person name="Kagawa T.F."/>
            <person name="Liu W."/>
            <person name="Song Y."/>
            <person name="Salvetti E."/>
            <person name="Wrobel A."/>
            <person name="Rasinkangas P."/>
            <person name="Parkhill J."/>
            <person name="Rea M.C."/>
            <person name="O'Sullivan O."/>
            <person name="Ritari J."/>
            <person name="Douillard F.P."/>
            <person name="Paul Ross R."/>
            <person name="Yang R."/>
            <person name="Briner A.E."/>
            <person name="Felis G.E."/>
            <person name="de Vos W.M."/>
            <person name="Barrangou R."/>
            <person name="Klaenhammer T.R."/>
            <person name="Caufield P.W."/>
            <person name="Cui Y."/>
            <person name="Zhang H."/>
            <person name="O'Toole P.W."/>
        </authorList>
    </citation>
    <scope>NUCLEOTIDE SEQUENCE [LARGE SCALE GENOMIC DNA]</scope>
    <source>
        <strain evidence="18 19">DSM 20593</strain>
    </source>
</reference>
<evidence type="ECO:0000256" key="7">
    <source>
        <dbReference type="ARBA" id="ARBA00022490"/>
    </source>
</evidence>